<proteinExistence type="predicted"/>
<dbReference type="PRINTS" id="PR00007">
    <property type="entry name" value="COMPLEMNTC1Q"/>
</dbReference>
<dbReference type="GO" id="GO:0005602">
    <property type="term" value="C:complement component C1 complex"/>
    <property type="evidence" value="ECO:0007669"/>
    <property type="project" value="Ensembl"/>
</dbReference>
<dbReference type="GO" id="GO:0106139">
    <property type="term" value="C:symbiont cell surface"/>
    <property type="evidence" value="ECO:0007669"/>
    <property type="project" value="Ensembl"/>
</dbReference>
<keyword evidence="11" id="KW-1015">Disulfide bond</keyword>
<dbReference type="GO" id="GO:0016322">
    <property type="term" value="P:neuron remodeling"/>
    <property type="evidence" value="ECO:0007669"/>
    <property type="project" value="Ensembl"/>
</dbReference>
<protein>
    <recommendedName>
        <fullName evidence="3">Complement C1q subcomponent subunit A</fullName>
    </recommendedName>
</protein>
<evidence type="ECO:0000256" key="6">
    <source>
        <dbReference type="ARBA" id="ARBA00022729"/>
    </source>
</evidence>
<evidence type="ECO:0000313" key="18">
    <source>
        <dbReference type="Proteomes" id="UP000001645"/>
    </source>
</evidence>
<dbReference type="HOGENOM" id="CLU_001074_0_2_1"/>
<dbReference type="GO" id="GO:0019864">
    <property type="term" value="F:IgG binding"/>
    <property type="evidence" value="ECO:0007669"/>
    <property type="project" value="Ensembl"/>
</dbReference>
<name>G1N3Y0_MELGA</name>
<dbReference type="Pfam" id="PF00386">
    <property type="entry name" value="C1q"/>
    <property type="match status" value="1"/>
</dbReference>
<evidence type="ECO:0000256" key="2">
    <source>
        <dbReference type="ARBA" id="ARBA00004613"/>
    </source>
</evidence>
<comment type="subunit">
    <text evidence="14">Core component of the complement C1 complex, a calcium-dependent complex composed of 1 molecule of the C1Q subcomplex, 2 molecules of C1R and 2 molecules of C1S. The C1Q subcomplex is composed 18 subunits: 3 chains of C1QA, C1QB, and C1QC trimerize to form 6 collagen-like triple helices connected to six globular ligand-recognition modules (C1q domain). Interacts with CR1 (via Sushi 24 and Sushi 25 domains). Interacts (via C-terminus) with CD33; this interaction activates CD33 inhibitory motifs.</text>
</comment>
<evidence type="ECO:0000259" key="16">
    <source>
        <dbReference type="PROSITE" id="PS50871"/>
    </source>
</evidence>
<keyword evidence="18" id="KW-1185">Reference proteome</keyword>
<comment type="subcellular location">
    <subcellularLocation>
        <location evidence="1">Cell surface</location>
    </subcellularLocation>
    <subcellularLocation>
        <location evidence="2">Secreted</location>
    </subcellularLocation>
</comment>
<dbReference type="PANTHER" id="PTHR15427:SF26">
    <property type="entry name" value="COMPLEMENT C1Q SUBCOMPONENT SUBUNIT A"/>
    <property type="match status" value="1"/>
</dbReference>
<dbReference type="Bgee" id="ENSMGAG00000006456">
    <property type="expression patterns" value="Expressed in spleen and 17 other cell types or tissues"/>
</dbReference>
<dbReference type="GO" id="GO:0045087">
    <property type="term" value="P:innate immune response"/>
    <property type="evidence" value="ECO:0007669"/>
    <property type="project" value="UniProtKB-KW"/>
</dbReference>
<evidence type="ECO:0000256" key="1">
    <source>
        <dbReference type="ARBA" id="ARBA00004241"/>
    </source>
</evidence>
<feature type="region of interest" description="Disordered" evidence="15">
    <location>
        <begin position="94"/>
        <end position="191"/>
    </location>
</feature>
<keyword evidence="10" id="KW-0176">Collagen</keyword>
<dbReference type="InterPro" id="IPR050392">
    <property type="entry name" value="Collagen/C1q_domain"/>
</dbReference>
<keyword evidence="4" id="KW-0964">Secreted</keyword>
<evidence type="ECO:0000256" key="8">
    <source>
        <dbReference type="ARBA" id="ARBA00022859"/>
    </source>
</evidence>
<feature type="compositionally biased region" description="Low complexity" evidence="15">
    <location>
        <begin position="164"/>
        <end position="175"/>
    </location>
</feature>
<dbReference type="Gene3D" id="2.60.120.40">
    <property type="match status" value="1"/>
</dbReference>
<evidence type="ECO:0000256" key="11">
    <source>
        <dbReference type="ARBA" id="ARBA00023157"/>
    </source>
</evidence>
<reference evidence="17 18" key="1">
    <citation type="journal article" date="2010" name="PLoS Biol.">
        <title>Multi-platform next-generation sequencing of the domestic turkey (Meleagris gallopavo): genome assembly and analysis.</title>
        <authorList>
            <person name="Dalloul R.A."/>
            <person name="Long J.A."/>
            <person name="Zimin A.V."/>
            <person name="Aslam L."/>
            <person name="Beal K."/>
            <person name="Blomberg L.A."/>
            <person name="Bouffard P."/>
            <person name="Burt D.W."/>
            <person name="Crasta O."/>
            <person name="Crooijmans R.P."/>
            <person name="Cooper K."/>
            <person name="Coulombe R.A."/>
            <person name="De S."/>
            <person name="Delany M.E."/>
            <person name="Dodgson J.B."/>
            <person name="Dong J.J."/>
            <person name="Evans C."/>
            <person name="Frederickson K.M."/>
            <person name="Flicek P."/>
            <person name="Florea L."/>
            <person name="Folkerts O."/>
            <person name="Groenen M.A."/>
            <person name="Harkins T.T."/>
            <person name="Herrero J."/>
            <person name="Hoffmann S."/>
            <person name="Megens H.J."/>
            <person name="Jiang A."/>
            <person name="de Jong P."/>
            <person name="Kaiser P."/>
            <person name="Kim H."/>
            <person name="Kim K.W."/>
            <person name="Kim S."/>
            <person name="Langenberger D."/>
            <person name="Lee M.K."/>
            <person name="Lee T."/>
            <person name="Mane S."/>
            <person name="Marcais G."/>
            <person name="Marz M."/>
            <person name="McElroy A.P."/>
            <person name="Modise T."/>
            <person name="Nefedov M."/>
            <person name="Notredame C."/>
            <person name="Paton I.R."/>
            <person name="Payne W.S."/>
            <person name="Pertea G."/>
            <person name="Prickett D."/>
            <person name="Puiu D."/>
            <person name="Qioa D."/>
            <person name="Raineri E."/>
            <person name="Ruffier M."/>
            <person name="Salzberg S.L."/>
            <person name="Schatz M.C."/>
            <person name="Scheuring C."/>
            <person name="Schmidt C.J."/>
            <person name="Schroeder S."/>
            <person name="Searle S.M."/>
            <person name="Smith E.J."/>
            <person name="Smith J."/>
            <person name="Sonstegard T.S."/>
            <person name="Stadler P.F."/>
            <person name="Tafer H."/>
            <person name="Tu Z.J."/>
            <person name="Van Tassell C.P."/>
            <person name="Vilella A.J."/>
            <person name="Williams K.P."/>
            <person name="Yorke J.A."/>
            <person name="Zhang L."/>
            <person name="Zhang H.B."/>
            <person name="Zhang X."/>
            <person name="Zhang Y."/>
            <person name="Reed K.M."/>
        </authorList>
    </citation>
    <scope>NUCLEOTIDE SEQUENCE [LARGE SCALE GENOMIC DNA]</scope>
</reference>
<gene>
    <name evidence="17" type="primary">C1QA</name>
</gene>
<dbReference type="GO" id="GO:0150062">
    <property type="term" value="P:complement-mediated synapse pruning"/>
    <property type="evidence" value="ECO:0007669"/>
    <property type="project" value="Ensembl"/>
</dbReference>
<evidence type="ECO:0000256" key="3">
    <source>
        <dbReference type="ARBA" id="ARBA00013456"/>
    </source>
</evidence>
<organism evidence="17 18">
    <name type="scientific">Meleagris gallopavo</name>
    <name type="common">Wild turkey</name>
    <dbReference type="NCBI Taxonomy" id="9103"/>
    <lineage>
        <taxon>Eukaryota</taxon>
        <taxon>Metazoa</taxon>
        <taxon>Chordata</taxon>
        <taxon>Craniata</taxon>
        <taxon>Vertebrata</taxon>
        <taxon>Euteleostomi</taxon>
        <taxon>Archelosauria</taxon>
        <taxon>Archosauria</taxon>
        <taxon>Dinosauria</taxon>
        <taxon>Saurischia</taxon>
        <taxon>Theropoda</taxon>
        <taxon>Coelurosauria</taxon>
        <taxon>Aves</taxon>
        <taxon>Neognathae</taxon>
        <taxon>Galloanserae</taxon>
        <taxon>Galliformes</taxon>
        <taxon>Phasianidae</taxon>
        <taxon>Meleagridinae</taxon>
        <taxon>Meleagris</taxon>
    </lineage>
</organism>
<dbReference type="Ensembl" id="ENSMGAT00000007219.2">
    <property type="protein sequence ID" value="ENSMGAP00000006466.2"/>
    <property type="gene ID" value="ENSMGAG00000006456.3"/>
</dbReference>
<dbReference type="SUPFAM" id="SSF49842">
    <property type="entry name" value="TNF-like"/>
    <property type="match status" value="1"/>
</dbReference>
<evidence type="ECO:0000256" key="13">
    <source>
        <dbReference type="ARBA" id="ARBA00023278"/>
    </source>
</evidence>
<keyword evidence="9" id="KW-0180">Complement pathway</keyword>
<dbReference type="GO" id="GO:0009986">
    <property type="term" value="C:cell surface"/>
    <property type="evidence" value="ECO:0007669"/>
    <property type="project" value="UniProtKB-SubCell"/>
</dbReference>
<keyword evidence="12" id="KW-0325">Glycoprotein</keyword>
<evidence type="ECO:0000256" key="12">
    <source>
        <dbReference type="ARBA" id="ARBA00023180"/>
    </source>
</evidence>
<keyword evidence="7" id="KW-0677">Repeat</keyword>
<feature type="domain" description="C1q" evidence="16">
    <location>
        <begin position="178"/>
        <end position="311"/>
    </location>
</feature>
<dbReference type="GO" id="GO:0098890">
    <property type="term" value="C:extrinsic component of postsynaptic membrane"/>
    <property type="evidence" value="ECO:0007669"/>
    <property type="project" value="Ensembl"/>
</dbReference>
<dbReference type="GO" id="GO:0005581">
    <property type="term" value="C:collagen trimer"/>
    <property type="evidence" value="ECO:0007669"/>
    <property type="project" value="UniProtKB-KW"/>
</dbReference>
<reference evidence="17" key="2">
    <citation type="submission" date="2025-08" db="UniProtKB">
        <authorList>
            <consortium name="Ensembl"/>
        </authorList>
    </citation>
    <scope>IDENTIFICATION</scope>
</reference>
<keyword evidence="13" id="KW-0379">Hydroxylation</keyword>
<dbReference type="FunFam" id="2.60.120.40:FF:000001">
    <property type="entry name" value="Complement C1q B chain"/>
    <property type="match status" value="1"/>
</dbReference>
<evidence type="ECO:0000256" key="15">
    <source>
        <dbReference type="SAM" id="MobiDB-lite"/>
    </source>
</evidence>
<dbReference type="GO" id="GO:0062167">
    <property type="term" value="C:complement component C1q complex"/>
    <property type="evidence" value="ECO:0007669"/>
    <property type="project" value="Ensembl"/>
</dbReference>
<evidence type="ECO:0000256" key="9">
    <source>
        <dbReference type="ARBA" id="ARBA00022875"/>
    </source>
</evidence>
<dbReference type="GO" id="GO:0150064">
    <property type="term" value="P:vertebrate eye-specific patterning"/>
    <property type="evidence" value="ECO:0007669"/>
    <property type="project" value="Ensembl"/>
</dbReference>
<dbReference type="GO" id="GO:0048143">
    <property type="term" value="P:astrocyte activation"/>
    <property type="evidence" value="ECO:0007669"/>
    <property type="project" value="Ensembl"/>
</dbReference>
<dbReference type="GO" id="GO:0098978">
    <property type="term" value="C:glutamatergic synapse"/>
    <property type="evidence" value="ECO:0007669"/>
    <property type="project" value="Ensembl"/>
</dbReference>
<dbReference type="InParanoid" id="G1N3Y0"/>
<evidence type="ECO:0000313" key="17">
    <source>
        <dbReference type="Ensembl" id="ENSMGAP00000006466.2"/>
    </source>
</evidence>
<dbReference type="AlphaFoldDB" id="G1N3Y0"/>
<keyword evidence="5" id="KW-0399">Innate immunity</keyword>
<accession>G1N3Y0</accession>
<dbReference type="GO" id="GO:0001791">
    <property type="term" value="F:IgM binding"/>
    <property type="evidence" value="ECO:0007669"/>
    <property type="project" value="Ensembl"/>
</dbReference>
<evidence type="ECO:0000256" key="5">
    <source>
        <dbReference type="ARBA" id="ARBA00022588"/>
    </source>
</evidence>
<dbReference type="PANTHER" id="PTHR15427">
    <property type="entry name" value="EMILIN ELASTIN MICROFIBRIL INTERFACE-LOCATED PROTEIN ELASTIN MICROFIBRIL INTERFACER"/>
    <property type="match status" value="1"/>
</dbReference>
<reference evidence="17" key="3">
    <citation type="submission" date="2025-09" db="UniProtKB">
        <authorList>
            <consortium name="Ensembl"/>
        </authorList>
    </citation>
    <scope>IDENTIFICATION</scope>
</reference>
<evidence type="ECO:0000256" key="7">
    <source>
        <dbReference type="ARBA" id="ARBA00022737"/>
    </source>
</evidence>
<evidence type="ECO:0000256" key="4">
    <source>
        <dbReference type="ARBA" id="ARBA00022525"/>
    </source>
</evidence>
<keyword evidence="8" id="KW-0391">Immunity</keyword>
<dbReference type="SMART" id="SM00110">
    <property type="entry name" value="C1Q"/>
    <property type="match status" value="1"/>
</dbReference>
<dbReference type="InterPro" id="IPR008983">
    <property type="entry name" value="Tumour_necrosis_fac-like_dom"/>
</dbReference>
<dbReference type="InterPro" id="IPR008160">
    <property type="entry name" value="Collagen"/>
</dbReference>
<dbReference type="GO" id="GO:0001774">
    <property type="term" value="P:microglial cell activation"/>
    <property type="evidence" value="ECO:0007669"/>
    <property type="project" value="Ensembl"/>
</dbReference>
<dbReference type="OrthoDB" id="6343173at2759"/>
<dbReference type="InterPro" id="IPR001073">
    <property type="entry name" value="C1q_dom"/>
</dbReference>
<dbReference type="PROSITE" id="PS50871">
    <property type="entry name" value="C1Q"/>
    <property type="match status" value="1"/>
</dbReference>
<dbReference type="GO" id="GO:0006958">
    <property type="term" value="P:complement activation, classical pathway"/>
    <property type="evidence" value="ECO:0007669"/>
    <property type="project" value="UniProtKB-KW"/>
</dbReference>
<evidence type="ECO:0000256" key="10">
    <source>
        <dbReference type="ARBA" id="ARBA00023119"/>
    </source>
</evidence>
<dbReference type="Proteomes" id="UP000001645">
    <property type="component" value="Chromosome 23"/>
</dbReference>
<evidence type="ECO:0000256" key="14">
    <source>
        <dbReference type="ARBA" id="ARBA00093497"/>
    </source>
</evidence>
<dbReference type="GeneTree" id="ENSGT00940000162143"/>
<dbReference type="Pfam" id="PF01391">
    <property type="entry name" value="Collagen"/>
    <property type="match status" value="1"/>
</dbReference>
<keyword evidence="6" id="KW-0732">Signal</keyword>
<dbReference type="GO" id="GO:0001786">
    <property type="term" value="F:phosphatidylserine binding"/>
    <property type="evidence" value="ECO:0007669"/>
    <property type="project" value="Ensembl"/>
</dbReference>
<dbReference type="GO" id="GO:0098888">
    <property type="term" value="C:extrinsic component of presynaptic membrane"/>
    <property type="evidence" value="ECO:0007669"/>
    <property type="project" value="Ensembl"/>
</dbReference>
<sequence length="311" mass="32894">MVGLCLSTRLYLHIAHAHRSGGKHIFMFVCLCSSSTHCCMHHVHACCVLTSTPNPNPNPPMLCLQGDTMQLSLWLVTSFLAAVLGMETLEDDVCRAPNGKDGFPGIPGLDGRPGQKGDVGEPGKSAPRTGIQGPKGDKGESGPPGIPGNQGYHGPPGPPGLPGKPGLKGAKGNAGSFQQQQHPAFSASRMMPPFRGTTVVFDNIITNEENSYSPQTGEFTCSIPGIYYFAYQVISNGDLCLSITKNSERVVSFCDNNSRNILQVNSGSSVLSLAAGDRVSVNTIPTKGNLIYRGTEADSVFSGFMLYPHSG</sequence>